<organism evidence="2 3">
    <name type="scientific">Thiorhodococcus minor</name>
    <dbReference type="NCBI Taxonomy" id="57489"/>
    <lineage>
        <taxon>Bacteria</taxon>
        <taxon>Pseudomonadati</taxon>
        <taxon>Pseudomonadota</taxon>
        <taxon>Gammaproteobacteria</taxon>
        <taxon>Chromatiales</taxon>
        <taxon>Chromatiaceae</taxon>
        <taxon>Thiorhodococcus</taxon>
    </lineage>
</organism>
<evidence type="ECO:0000313" key="3">
    <source>
        <dbReference type="Proteomes" id="UP000483379"/>
    </source>
</evidence>
<comment type="caution">
    <text evidence="2">The sequence shown here is derived from an EMBL/GenBank/DDBJ whole genome shotgun (WGS) entry which is preliminary data.</text>
</comment>
<name>A0A6M0JZJ6_9GAMM</name>
<keyword evidence="1" id="KW-1133">Transmembrane helix</keyword>
<feature type="transmembrane region" description="Helical" evidence="1">
    <location>
        <begin position="20"/>
        <end position="39"/>
    </location>
</feature>
<keyword evidence="1" id="KW-0472">Membrane</keyword>
<sequence>MSEPEKKSLADALKHPMANVIIGFLLTGVLGGALTNYYTTKRAEDARIQAQVLARKEAVIKLTGLNAEQIARAEQLITALEGGNTQKDLSELAELYQAANIRWRTETSPALTAAREVLPPDVYYSFRARVKTEFRARFLQPLRSCLSKSQEAMTQGQPVADVLASCQARELLEGASTCSDALMDLLYEIAGGTIENHSEEWIQETRERHRQRLKKACASPVDGTSGS</sequence>
<dbReference type="Proteomes" id="UP000483379">
    <property type="component" value="Unassembled WGS sequence"/>
</dbReference>
<proteinExistence type="predicted"/>
<dbReference type="RefSeq" id="WP_164453386.1">
    <property type="nucleotide sequence ID" value="NZ_JAAIJQ010000038.1"/>
</dbReference>
<accession>A0A6M0JZJ6</accession>
<dbReference type="AlphaFoldDB" id="A0A6M0JZJ6"/>
<gene>
    <name evidence="2" type="ORF">G3446_13635</name>
</gene>
<reference evidence="2 3" key="1">
    <citation type="submission" date="2020-02" db="EMBL/GenBank/DDBJ databases">
        <title>Genome sequences of Thiorhodococcus mannitoliphagus and Thiorhodococcus minor, purple sulfur photosynthetic bacteria in the gammaproteobacterial family, Chromatiaceae.</title>
        <authorList>
            <person name="Aviles F.A."/>
            <person name="Meyer T.E."/>
            <person name="Kyndt J.A."/>
        </authorList>
    </citation>
    <scope>NUCLEOTIDE SEQUENCE [LARGE SCALE GENOMIC DNA]</scope>
    <source>
        <strain evidence="2 3">DSM 11518</strain>
    </source>
</reference>
<protein>
    <submittedName>
        <fullName evidence="2">Uncharacterized protein</fullName>
    </submittedName>
</protein>
<keyword evidence="1" id="KW-0812">Transmembrane</keyword>
<evidence type="ECO:0000256" key="1">
    <source>
        <dbReference type="SAM" id="Phobius"/>
    </source>
</evidence>
<evidence type="ECO:0000313" key="2">
    <source>
        <dbReference type="EMBL" id="NEV62920.1"/>
    </source>
</evidence>
<keyword evidence="3" id="KW-1185">Reference proteome</keyword>
<dbReference type="EMBL" id="JAAIJQ010000038">
    <property type="protein sequence ID" value="NEV62920.1"/>
    <property type="molecule type" value="Genomic_DNA"/>
</dbReference>